<dbReference type="InterPro" id="IPR020904">
    <property type="entry name" value="Sc_DH/Rdtase_CS"/>
</dbReference>
<dbReference type="EMBL" id="CAMPGE010017206">
    <property type="protein sequence ID" value="CAI2375711.1"/>
    <property type="molecule type" value="Genomic_DNA"/>
</dbReference>
<evidence type="ECO:0000313" key="5">
    <source>
        <dbReference type="EMBL" id="CAI2375711.1"/>
    </source>
</evidence>
<evidence type="ECO:0000256" key="3">
    <source>
        <dbReference type="ARBA" id="ARBA00023002"/>
    </source>
</evidence>
<dbReference type="Proteomes" id="UP001295684">
    <property type="component" value="Unassembled WGS sequence"/>
</dbReference>
<dbReference type="PANTHER" id="PTHR43899:SF13">
    <property type="entry name" value="RH59310P"/>
    <property type="match status" value="1"/>
</dbReference>
<evidence type="ECO:0000256" key="1">
    <source>
        <dbReference type="ARBA" id="ARBA00004240"/>
    </source>
</evidence>
<evidence type="ECO:0000256" key="2">
    <source>
        <dbReference type="ARBA" id="ARBA00006484"/>
    </source>
</evidence>
<proteinExistence type="inferred from homology"/>
<dbReference type="PANTHER" id="PTHR43899">
    <property type="entry name" value="RH59310P"/>
    <property type="match status" value="1"/>
</dbReference>
<evidence type="ECO:0000313" key="6">
    <source>
        <dbReference type="Proteomes" id="UP001295684"/>
    </source>
</evidence>
<sequence>MLCAIYDFNIYLAWVIGIYTFVHSVCMITKLVIRNYFRKPLNIQERYGKGTWAMVTGATGGIGEAYCLEFAKQNFNIVLSGRSLEKLQDMEEKVKKINGKVKTKIVTADLGETVDVDFYKKIYEQVKDLDISILVNNAAWGEVAPFDEKSLDFHLGNARTNAGAPTMITHSLIDKLTSRNKKSAIINVSAAGQNAPVPYAGVYPATKRYLTIFSYFLHDNFGDKIDVQNLTPGYVSTKIVGHRKGGDTISPEVCIKSSLRDLGQEFNCLPVIAHSIYAQVFHTLYRYCKPLYKVVVVDEVEMTHLRKFYNTHKEPLSH</sequence>
<dbReference type="PROSITE" id="PS00061">
    <property type="entry name" value="ADH_SHORT"/>
    <property type="match status" value="1"/>
</dbReference>
<dbReference type="PIRSF" id="PIRSF000126">
    <property type="entry name" value="11-beta-HSD1"/>
    <property type="match status" value="1"/>
</dbReference>
<dbReference type="PRINTS" id="PR00081">
    <property type="entry name" value="GDHRDH"/>
</dbReference>
<dbReference type="SUPFAM" id="SSF51735">
    <property type="entry name" value="NAD(P)-binding Rossmann-fold domains"/>
    <property type="match status" value="1"/>
</dbReference>
<dbReference type="InterPro" id="IPR002347">
    <property type="entry name" value="SDR_fam"/>
</dbReference>
<comment type="caution">
    <text evidence="5">The sequence shown here is derived from an EMBL/GenBank/DDBJ whole genome shotgun (WGS) entry which is preliminary data.</text>
</comment>
<dbReference type="GO" id="GO:0016491">
    <property type="term" value="F:oxidoreductase activity"/>
    <property type="evidence" value="ECO:0007669"/>
    <property type="project" value="UniProtKB-KW"/>
</dbReference>
<reference evidence="5" key="1">
    <citation type="submission" date="2023-07" db="EMBL/GenBank/DDBJ databases">
        <authorList>
            <consortium name="AG Swart"/>
            <person name="Singh M."/>
            <person name="Singh A."/>
            <person name="Seah K."/>
            <person name="Emmerich C."/>
        </authorList>
    </citation>
    <scope>NUCLEOTIDE SEQUENCE</scope>
    <source>
        <strain evidence="5">DP1</strain>
    </source>
</reference>
<dbReference type="Gene3D" id="3.40.50.720">
    <property type="entry name" value="NAD(P)-binding Rossmann-like Domain"/>
    <property type="match status" value="1"/>
</dbReference>
<dbReference type="InterPro" id="IPR036291">
    <property type="entry name" value="NAD(P)-bd_dom_sf"/>
</dbReference>
<keyword evidence="4" id="KW-1133">Transmembrane helix</keyword>
<dbReference type="InterPro" id="IPR051019">
    <property type="entry name" value="VLCFA-Steroid_DH"/>
</dbReference>
<feature type="transmembrane region" description="Helical" evidence="4">
    <location>
        <begin position="12"/>
        <end position="33"/>
    </location>
</feature>
<keyword evidence="3" id="KW-0560">Oxidoreductase</keyword>
<dbReference type="AlphaFoldDB" id="A0AAD2D038"/>
<comment type="similarity">
    <text evidence="2">Belongs to the short-chain dehydrogenases/reductases (SDR) family.</text>
</comment>
<organism evidence="5 6">
    <name type="scientific">Euplotes crassus</name>
    <dbReference type="NCBI Taxonomy" id="5936"/>
    <lineage>
        <taxon>Eukaryota</taxon>
        <taxon>Sar</taxon>
        <taxon>Alveolata</taxon>
        <taxon>Ciliophora</taxon>
        <taxon>Intramacronucleata</taxon>
        <taxon>Spirotrichea</taxon>
        <taxon>Hypotrichia</taxon>
        <taxon>Euplotida</taxon>
        <taxon>Euplotidae</taxon>
        <taxon>Moneuplotes</taxon>
    </lineage>
</organism>
<keyword evidence="6" id="KW-1185">Reference proteome</keyword>
<keyword evidence="4" id="KW-0812">Transmembrane</keyword>
<dbReference type="Pfam" id="PF00106">
    <property type="entry name" value="adh_short"/>
    <property type="match status" value="1"/>
</dbReference>
<name>A0AAD2D038_EUPCR</name>
<protein>
    <submittedName>
        <fullName evidence="5">Uncharacterized protein</fullName>
    </submittedName>
</protein>
<accession>A0AAD2D038</accession>
<keyword evidence="4" id="KW-0472">Membrane</keyword>
<dbReference type="GO" id="GO:0005783">
    <property type="term" value="C:endoplasmic reticulum"/>
    <property type="evidence" value="ECO:0007669"/>
    <property type="project" value="UniProtKB-SubCell"/>
</dbReference>
<evidence type="ECO:0000256" key="4">
    <source>
        <dbReference type="SAM" id="Phobius"/>
    </source>
</evidence>
<comment type="subcellular location">
    <subcellularLocation>
        <location evidence="1">Endoplasmic reticulum</location>
    </subcellularLocation>
</comment>
<gene>
    <name evidence="5" type="ORF">ECRASSUSDP1_LOCUS17075</name>
</gene>